<dbReference type="AlphaFoldDB" id="D7CMM6"/>
<dbReference type="InterPro" id="IPR003593">
    <property type="entry name" value="AAA+_ATPase"/>
</dbReference>
<feature type="domain" description="Bacterial type II secretion system protein E" evidence="2">
    <location>
        <begin position="247"/>
        <end position="261"/>
    </location>
</feature>
<dbReference type="HOGENOM" id="CLU_013446_4_0_9"/>
<evidence type="ECO:0000256" key="1">
    <source>
        <dbReference type="ARBA" id="ARBA00006611"/>
    </source>
</evidence>
<dbReference type="GO" id="GO:0005524">
    <property type="term" value="F:ATP binding"/>
    <property type="evidence" value="ECO:0007669"/>
    <property type="project" value="InterPro"/>
</dbReference>
<reference evidence="4" key="1">
    <citation type="journal article" date="2010" name="Stand. Genomic Sci.">
        <title>Complete genome sequence of Syntrophothermus lipocalidus type strain (TGB-C1T).</title>
        <authorList>
            <consortium name="US DOE Joint Genome Institute (JGI-PGF)"/>
            <person name="Djao O."/>
            <person name="Zhang X."/>
            <person name="Lucas S."/>
            <person name="Lapidus A."/>
            <person name="Glavina Del Rio T."/>
            <person name="Nolan M."/>
            <person name="Tice H."/>
            <person name="Cheng J."/>
            <person name="Han C."/>
            <person name="Tapia R."/>
            <person name="Goodwin L."/>
            <person name="Pitluck S."/>
            <person name="Liolios K."/>
            <person name="Ivanova N."/>
            <person name="Mavromatis K."/>
            <person name="Mikhailova N."/>
            <person name="Ovchinnikova G."/>
            <person name="Pati A."/>
            <person name="Brambilla E."/>
            <person name="Chen A."/>
            <person name="Palaniappan K."/>
            <person name="Land M."/>
            <person name="Hauser L."/>
            <person name="Chang Y."/>
            <person name="Jeffries C."/>
            <person name="Rohde M."/>
            <person name="Sikorski J."/>
            <person name="Spring S."/>
            <person name="Goker M."/>
            <person name="Detter J."/>
            <person name="Woyke T."/>
            <person name="Bristow J."/>
            <person name="Eisen J."/>
            <person name="Markowitz V."/>
            <person name="Hugenholtz P."/>
            <person name="Kyrpides N."/>
            <person name="Klenk H."/>
        </authorList>
    </citation>
    <scope>NUCLEOTIDE SEQUENCE [LARGE SCALE GENOMIC DNA]</scope>
    <source>
        <strain evidence="4">DSM 12680 / TGB-C1</strain>
    </source>
</reference>
<evidence type="ECO:0000313" key="3">
    <source>
        <dbReference type="EMBL" id="ADI01961.1"/>
    </source>
</evidence>
<gene>
    <name evidence="3" type="ordered locus">Slip_1188</name>
</gene>
<dbReference type="PANTHER" id="PTHR30486">
    <property type="entry name" value="TWITCHING MOTILITY PROTEIN PILT"/>
    <property type="match status" value="1"/>
</dbReference>
<dbReference type="InterPro" id="IPR050921">
    <property type="entry name" value="T4SS_GSP_E_ATPase"/>
</dbReference>
<protein>
    <submittedName>
        <fullName evidence="3">Twitching motility protein</fullName>
    </submittedName>
</protein>
<proteinExistence type="inferred from homology"/>
<dbReference type="PANTHER" id="PTHR30486:SF16">
    <property type="entry name" value="TWITCHING MOTILITY PROTEIN PILT"/>
    <property type="match status" value="1"/>
</dbReference>
<dbReference type="eggNOG" id="COG2805">
    <property type="taxonomic scope" value="Bacteria"/>
</dbReference>
<dbReference type="GO" id="GO:0016887">
    <property type="term" value="F:ATP hydrolysis activity"/>
    <property type="evidence" value="ECO:0007669"/>
    <property type="project" value="InterPro"/>
</dbReference>
<name>D7CMM6_SYNLT</name>
<dbReference type="Gene3D" id="3.40.50.300">
    <property type="entry name" value="P-loop containing nucleotide triphosphate hydrolases"/>
    <property type="match status" value="1"/>
</dbReference>
<evidence type="ECO:0000313" key="4">
    <source>
        <dbReference type="Proteomes" id="UP000000378"/>
    </source>
</evidence>
<dbReference type="SMART" id="SM00382">
    <property type="entry name" value="AAA"/>
    <property type="match status" value="1"/>
</dbReference>
<sequence>MPDERQEAEHDVTGGPAGRGYKRESFFHDLLVCAVRLGAADIHLTVGKPPVVRLNGVLWDLGDLAARGPDEGRREVGQFLHMWPEAGHALNPVQTEEIATCLVADSRRSEEMKKKGNADIAVSLPGLSRFRVNVYRQRGSFAVACRVLASRIPTAEELFPCTPSVGLVVRRLAELPRGLVLVTGPTGSGKSTTLAAMVNHINVNFKKHIITLEDPIEYLHRHKKSIVNQREVGEDVESFAEGLRAALREDPDVIMVGEMRDLETIATAITAAETGHLVLSTLHTNTAAETVERIIDAFPPHQQSQVRAQLASVLQGVISQQLLPRLDGQGLVCAAEVLVVTHAARALIREGKTHQVPSIIETGAQEGMIPLDRALAELVRMGVITEERARERAADSRLLSRYLERRG</sequence>
<keyword evidence="4" id="KW-1185">Reference proteome</keyword>
<reference evidence="3 4" key="2">
    <citation type="journal article" date="2010" name="Stand. Genomic Sci.">
        <title>Complete genome sequence of Syntrophothermus lipocalidus type strain (TGB-C1).</title>
        <authorList>
            <person name="Djao O.D."/>
            <person name="Zhang X."/>
            <person name="Lucas S."/>
            <person name="Lapidus A."/>
            <person name="Del Rio T.G."/>
            <person name="Nolan M."/>
            <person name="Tice H."/>
            <person name="Cheng J.F."/>
            <person name="Han C."/>
            <person name="Tapia R."/>
            <person name="Goodwin L."/>
            <person name="Pitluck S."/>
            <person name="Liolios K."/>
            <person name="Ivanova N."/>
            <person name="Mavromatis K."/>
            <person name="Mikhailova N."/>
            <person name="Ovchinnikova G."/>
            <person name="Pati A."/>
            <person name="Brambilla E."/>
            <person name="Chen A."/>
            <person name="Palaniappan K."/>
            <person name="Land M."/>
            <person name="Hauser L."/>
            <person name="Chang Y.J."/>
            <person name="Jeffries C.D."/>
            <person name="Rohde M."/>
            <person name="Sikorski J."/>
            <person name="Spring S."/>
            <person name="Goker M."/>
            <person name="Detter J.C."/>
            <person name="Woyke T."/>
            <person name="Bristow J."/>
            <person name="Eisen J.A."/>
            <person name="Markowitz V."/>
            <person name="Hugenholtz P."/>
            <person name="Kyrpides N.C."/>
            <person name="Klenk H.P."/>
        </authorList>
    </citation>
    <scope>NUCLEOTIDE SEQUENCE [LARGE SCALE GENOMIC DNA]</scope>
    <source>
        <strain evidence="4">DSM 12680 / TGB-C1</strain>
    </source>
</reference>
<dbReference type="InterPro" id="IPR006321">
    <property type="entry name" value="PilT/PilU"/>
</dbReference>
<dbReference type="Pfam" id="PF00437">
    <property type="entry name" value="T2SSE"/>
    <property type="match status" value="1"/>
</dbReference>
<dbReference type="InterPro" id="IPR027417">
    <property type="entry name" value="P-loop_NTPase"/>
</dbReference>
<dbReference type="EMBL" id="CP002048">
    <property type="protein sequence ID" value="ADI01961.1"/>
    <property type="molecule type" value="Genomic_DNA"/>
</dbReference>
<dbReference type="Proteomes" id="UP000000378">
    <property type="component" value="Chromosome"/>
</dbReference>
<dbReference type="NCBIfam" id="TIGR01420">
    <property type="entry name" value="pilT_fam"/>
    <property type="match status" value="1"/>
</dbReference>
<accession>D7CMM6</accession>
<comment type="similarity">
    <text evidence="1">Belongs to the GSP E family.</text>
</comment>
<evidence type="ECO:0000259" key="2">
    <source>
        <dbReference type="PROSITE" id="PS00662"/>
    </source>
</evidence>
<dbReference type="PROSITE" id="PS00662">
    <property type="entry name" value="T2SP_E"/>
    <property type="match status" value="1"/>
</dbReference>
<dbReference type="KEGG" id="slp:Slip_1188"/>
<dbReference type="STRING" id="643648.Slip_1188"/>
<organism evidence="3 4">
    <name type="scientific">Syntrophothermus lipocalidus (strain DSM 12680 / TGB-C1)</name>
    <dbReference type="NCBI Taxonomy" id="643648"/>
    <lineage>
        <taxon>Bacteria</taxon>
        <taxon>Bacillati</taxon>
        <taxon>Bacillota</taxon>
        <taxon>Clostridia</taxon>
        <taxon>Eubacteriales</taxon>
        <taxon>Syntrophomonadaceae</taxon>
        <taxon>Syntrophothermus</taxon>
    </lineage>
</organism>
<dbReference type="InterPro" id="IPR001482">
    <property type="entry name" value="T2SS/T4SS_dom"/>
</dbReference>
<dbReference type="Gene3D" id="3.30.450.90">
    <property type="match status" value="1"/>
</dbReference>
<dbReference type="RefSeq" id="WP_013175363.1">
    <property type="nucleotide sequence ID" value="NC_014220.1"/>
</dbReference>
<dbReference type="CDD" id="cd01131">
    <property type="entry name" value="PilT"/>
    <property type="match status" value="1"/>
</dbReference>
<dbReference type="SUPFAM" id="SSF52540">
    <property type="entry name" value="P-loop containing nucleoside triphosphate hydrolases"/>
    <property type="match status" value="1"/>
</dbReference>
<dbReference type="OrthoDB" id="9808272at2"/>